<feature type="compositionally biased region" description="Low complexity" evidence="1">
    <location>
        <begin position="33"/>
        <end position="46"/>
    </location>
</feature>
<feature type="signal peptide" evidence="2">
    <location>
        <begin position="1"/>
        <end position="20"/>
    </location>
</feature>
<dbReference type="eggNOG" id="COG5529">
    <property type="taxonomic scope" value="Bacteria"/>
</dbReference>
<evidence type="ECO:0008006" key="5">
    <source>
        <dbReference type="Google" id="ProtNLM"/>
    </source>
</evidence>
<reference evidence="3 4" key="1">
    <citation type="journal article" date="2008" name="BMC Genomics">
        <title>Complete genome of Phenylobacterium zucineum - a novel facultative intracellular bacterium isolated from human erythroleukemia cell line K562.</title>
        <authorList>
            <person name="Luo Y."/>
            <person name="Xu X."/>
            <person name="Ding Z."/>
            <person name="Liu Z."/>
            <person name="Zhang B."/>
            <person name="Yan Z."/>
            <person name="Sun J."/>
            <person name="Hu S."/>
            <person name="Hu X."/>
        </authorList>
    </citation>
    <scope>NUCLEOTIDE SEQUENCE [LARGE SCALE GENOMIC DNA]</scope>
    <source>
        <strain evidence="3 4">HLK1</strain>
    </source>
</reference>
<organism evidence="3 4">
    <name type="scientific">Phenylobacterium zucineum (strain HLK1)</name>
    <dbReference type="NCBI Taxonomy" id="450851"/>
    <lineage>
        <taxon>Bacteria</taxon>
        <taxon>Pseudomonadati</taxon>
        <taxon>Pseudomonadota</taxon>
        <taxon>Alphaproteobacteria</taxon>
        <taxon>Caulobacterales</taxon>
        <taxon>Caulobacteraceae</taxon>
        <taxon>Phenylobacterium</taxon>
    </lineage>
</organism>
<accession>B4RC40</accession>
<gene>
    <name evidence="3" type="ordered locus">PHZ_c3424</name>
</gene>
<dbReference type="EMBL" id="CP000747">
    <property type="protein sequence ID" value="ACG79833.1"/>
    <property type="molecule type" value="Genomic_DNA"/>
</dbReference>
<feature type="compositionally biased region" description="Basic and acidic residues" evidence="1">
    <location>
        <begin position="150"/>
        <end position="169"/>
    </location>
</feature>
<protein>
    <recommendedName>
        <fullName evidence="5">S-type pyocin family protein</fullName>
    </recommendedName>
</protein>
<dbReference type="AlphaFoldDB" id="B4RC40"/>
<dbReference type="OrthoDB" id="9813146at2"/>
<keyword evidence="4" id="KW-1185">Reference proteome</keyword>
<dbReference type="STRING" id="450851.PHZ_c3424"/>
<evidence type="ECO:0000313" key="3">
    <source>
        <dbReference type="EMBL" id="ACG79833.1"/>
    </source>
</evidence>
<evidence type="ECO:0000256" key="2">
    <source>
        <dbReference type="SAM" id="SignalP"/>
    </source>
</evidence>
<feature type="region of interest" description="Disordered" evidence="1">
    <location>
        <begin position="33"/>
        <end position="61"/>
    </location>
</feature>
<keyword evidence="2" id="KW-0732">Signal</keyword>
<dbReference type="PROSITE" id="PS51257">
    <property type="entry name" value="PROKAR_LIPOPROTEIN"/>
    <property type="match status" value="1"/>
</dbReference>
<evidence type="ECO:0000256" key="1">
    <source>
        <dbReference type="SAM" id="MobiDB-lite"/>
    </source>
</evidence>
<dbReference type="RefSeq" id="WP_012523971.1">
    <property type="nucleotide sequence ID" value="NC_011144.1"/>
</dbReference>
<dbReference type="Proteomes" id="UP000001868">
    <property type="component" value="Chromosome"/>
</dbReference>
<dbReference type="HOGENOM" id="CLU_122302_0_0_5"/>
<dbReference type="KEGG" id="pzu:PHZ_c3424"/>
<evidence type="ECO:0000313" key="4">
    <source>
        <dbReference type="Proteomes" id="UP000001868"/>
    </source>
</evidence>
<name>B4RC40_PHEZH</name>
<feature type="region of interest" description="Disordered" evidence="1">
    <location>
        <begin position="147"/>
        <end position="184"/>
    </location>
</feature>
<sequence>MARVRMGLALLGGAAALALAACDNGPSAVAQQQAAGTQMATAAPPREAADAGPRVDHRRDPVKLVDGKPMWSASRRYSAEENARRAFERNGEAFGADTVDEFVKAAHAFVETPPRGTLTLSRPNGDTLFYDPKGNVFAIATKDGAPRTMFKPDDGPAYWDEVKAREARRSQSRRTASRDADDEA</sequence>
<feature type="chain" id="PRO_5002825262" description="S-type pyocin family protein" evidence="2">
    <location>
        <begin position="21"/>
        <end position="184"/>
    </location>
</feature>
<proteinExistence type="predicted"/>
<feature type="compositionally biased region" description="Basic and acidic residues" evidence="1">
    <location>
        <begin position="47"/>
        <end position="61"/>
    </location>
</feature>